<keyword evidence="4 5" id="KW-0119">Carbohydrate metabolism</keyword>
<comment type="catalytic activity">
    <reaction evidence="5">
        <text>N-acetyl-D-glucosamine 6-phosphate + H2O = D-glucosamine 6-phosphate + acetate</text>
        <dbReference type="Rhea" id="RHEA:22936"/>
        <dbReference type="ChEBI" id="CHEBI:15377"/>
        <dbReference type="ChEBI" id="CHEBI:30089"/>
        <dbReference type="ChEBI" id="CHEBI:57513"/>
        <dbReference type="ChEBI" id="CHEBI:58725"/>
        <dbReference type="EC" id="3.5.1.25"/>
    </reaction>
</comment>
<feature type="binding site" evidence="7">
    <location>
        <position position="136"/>
    </location>
    <ligand>
        <name>substrate</name>
    </ligand>
</feature>
<dbReference type="CDD" id="cd00854">
    <property type="entry name" value="NagA"/>
    <property type="match status" value="1"/>
</dbReference>
<feature type="binding site" evidence="8">
    <location>
        <position position="210"/>
    </location>
    <ligand>
        <name>Zn(2+)</name>
        <dbReference type="ChEBI" id="CHEBI:29105"/>
    </ligand>
</feature>
<evidence type="ECO:0000256" key="2">
    <source>
        <dbReference type="ARBA" id="ARBA00022723"/>
    </source>
</evidence>
<dbReference type="PIRSF" id="PIRSF038994">
    <property type="entry name" value="NagA"/>
    <property type="match status" value="1"/>
</dbReference>
<feature type="binding site" evidence="7">
    <location>
        <begin position="302"/>
        <end position="304"/>
    </location>
    <ligand>
        <name>substrate</name>
    </ligand>
</feature>
<keyword evidence="2 8" id="KW-0479">Metal-binding</keyword>
<dbReference type="GO" id="GO:0006046">
    <property type="term" value="P:N-acetylglucosamine catabolic process"/>
    <property type="evidence" value="ECO:0007669"/>
    <property type="project" value="TreeGrafter"/>
</dbReference>
<evidence type="ECO:0000256" key="7">
    <source>
        <dbReference type="PIRSR" id="PIRSR038994-2"/>
    </source>
</evidence>
<dbReference type="GO" id="GO:0046872">
    <property type="term" value="F:metal ion binding"/>
    <property type="evidence" value="ECO:0007669"/>
    <property type="project" value="UniProtKB-KW"/>
</dbReference>
<reference evidence="10 11" key="1">
    <citation type="submission" date="2015-11" db="EMBL/GenBank/DDBJ databases">
        <authorList>
            <person name="Zhang Y."/>
            <person name="Guo Z."/>
        </authorList>
    </citation>
    <scope>NUCLEOTIDE SEQUENCE [LARGE SCALE GENOMIC DNA]</scope>
    <source>
        <strain evidence="10 11">KCTC 12086</strain>
    </source>
</reference>
<evidence type="ECO:0000256" key="1">
    <source>
        <dbReference type="ARBA" id="ARBA00010716"/>
    </source>
</evidence>
<dbReference type="SUPFAM" id="SSF51556">
    <property type="entry name" value="Metallo-dependent hydrolases"/>
    <property type="match status" value="1"/>
</dbReference>
<dbReference type="InterPro" id="IPR032466">
    <property type="entry name" value="Metal_Hydrolase"/>
</dbReference>
<dbReference type="PANTHER" id="PTHR11113">
    <property type="entry name" value="N-ACETYLGLUCOSAMINE-6-PHOSPHATE DEACETYLASE"/>
    <property type="match status" value="1"/>
</dbReference>
<dbReference type="PANTHER" id="PTHR11113:SF14">
    <property type="entry name" value="N-ACETYLGLUCOSAMINE-6-PHOSPHATE DEACETYLASE"/>
    <property type="match status" value="1"/>
</dbReference>
<dbReference type="PATRIC" id="fig|161398.10.peg.1863"/>
<dbReference type="SUPFAM" id="SSF51338">
    <property type="entry name" value="Composite domain of metallo-dependent hydrolases"/>
    <property type="match status" value="1"/>
</dbReference>
<protein>
    <recommendedName>
        <fullName evidence="5">N-acetylgalactosamine-6-phosphate deacetylase</fullName>
        <ecNumber evidence="5">3.5.1.25</ecNumber>
    </recommendedName>
    <alternativeName>
        <fullName evidence="5">N-acetylglucosamine-6-phosphate deacetylase</fullName>
    </alternativeName>
</protein>
<evidence type="ECO:0000256" key="4">
    <source>
        <dbReference type="ARBA" id="ARBA00023277"/>
    </source>
</evidence>
<feature type="binding site" evidence="7">
    <location>
        <position position="221"/>
    </location>
    <ligand>
        <name>substrate</name>
    </ligand>
</feature>
<dbReference type="Proteomes" id="UP000061457">
    <property type="component" value="Chromosome I"/>
</dbReference>
<keyword evidence="11" id="KW-1185">Reference proteome</keyword>
<feature type="binding site" evidence="8">
    <location>
        <position position="125"/>
    </location>
    <ligand>
        <name>Zn(2+)</name>
        <dbReference type="ChEBI" id="CHEBI:29105"/>
    </ligand>
</feature>
<dbReference type="Gene3D" id="2.30.40.10">
    <property type="entry name" value="Urease, subunit C, domain 1"/>
    <property type="match status" value="1"/>
</dbReference>
<evidence type="ECO:0000256" key="3">
    <source>
        <dbReference type="ARBA" id="ARBA00022801"/>
    </source>
</evidence>
<dbReference type="EMBL" id="CP013187">
    <property type="protein sequence ID" value="ALO42336.1"/>
    <property type="molecule type" value="Genomic_DNA"/>
</dbReference>
<dbReference type="Gene3D" id="3.20.20.140">
    <property type="entry name" value="Metal-dependent hydrolases"/>
    <property type="match status" value="1"/>
</dbReference>
<feature type="active site" description="Proton donor/acceptor" evidence="6">
    <location>
        <position position="268"/>
    </location>
</feature>
<feature type="domain" description="Amidohydrolase-related" evidence="9">
    <location>
        <begin position="47"/>
        <end position="360"/>
    </location>
</feature>
<organism evidence="10 11">
    <name type="scientific">Pseudoalteromonas phenolica</name>
    <dbReference type="NCBI Taxonomy" id="161398"/>
    <lineage>
        <taxon>Bacteria</taxon>
        <taxon>Pseudomonadati</taxon>
        <taxon>Pseudomonadota</taxon>
        <taxon>Gammaproteobacteria</taxon>
        <taxon>Alteromonadales</taxon>
        <taxon>Pseudoalteromonadaceae</taxon>
        <taxon>Pseudoalteromonas</taxon>
    </lineage>
</organism>
<evidence type="ECO:0000259" key="9">
    <source>
        <dbReference type="Pfam" id="PF01979"/>
    </source>
</evidence>
<comment type="cofactor">
    <cofactor evidence="8">
        <name>a divalent metal cation</name>
        <dbReference type="ChEBI" id="CHEBI:60240"/>
    </cofactor>
    <text evidence="8">Binds 1 divalent metal cation per subunit.</text>
</comment>
<keyword evidence="3 5" id="KW-0378">Hydrolase</keyword>
<dbReference type="AlphaFoldDB" id="A0A0S2K1R0"/>
<dbReference type="RefSeq" id="WP_058030000.1">
    <property type="nucleotide sequence ID" value="NZ_CP013187.1"/>
</dbReference>
<dbReference type="GO" id="GO:0008448">
    <property type="term" value="F:N-acetylglucosamine-6-phosphate deacetylase activity"/>
    <property type="evidence" value="ECO:0007669"/>
    <property type="project" value="UniProtKB-UniRule"/>
</dbReference>
<dbReference type="EC" id="3.5.1.25" evidence="5"/>
<gene>
    <name evidence="10" type="ORF">PP2015_1835</name>
</gene>
<evidence type="ECO:0000256" key="5">
    <source>
        <dbReference type="PIRNR" id="PIRNR038994"/>
    </source>
</evidence>
<dbReference type="STRING" id="161398.PP2015_1835"/>
<evidence type="ECO:0000313" key="10">
    <source>
        <dbReference type="EMBL" id="ALO42336.1"/>
    </source>
</evidence>
<comment type="similarity">
    <text evidence="1 5">Belongs to the metallo-dependent hydrolases superfamily. NagA family.</text>
</comment>
<feature type="binding site" evidence="8">
    <location>
        <position position="189"/>
    </location>
    <ligand>
        <name>Zn(2+)</name>
        <dbReference type="ChEBI" id="CHEBI:29105"/>
    </ligand>
</feature>
<accession>A0A0S2K1R0</accession>
<dbReference type="InterPro" id="IPR011059">
    <property type="entry name" value="Metal-dep_hydrolase_composite"/>
</dbReference>
<proteinExistence type="inferred from homology"/>
<evidence type="ECO:0000256" key="8">
    <source>
        <dbReference type="PIRSR" id="PIRSR038994-3"/>
    </source>
</evidence>
<feature type="binding site" evidence="7">
    <location>
        <begin position="213"/>
        <end position="214"/>
    </location>
    <ligand>
        <name>substrate</name>
    </ligand>
</feature>
<dbReference type="Pfam" id="PF01979">
    <property type="entry name" value="Amidohydro_1"/>
    <property type="match status" value="1"/>
</dbReference>
<evidence type="ECO:0000256" key="6">
    <source>
        <dbReference type="PIRSR" id="PIRSR038994-1"/>
    </source>
</evidence>
<dbReference type="NCBIfam" id="TIGR00221">
    <property type="entry name" value="nagA"/>
    <property type="match status" value="1"/>
</dbReference>
<feature type="binding site" evidence="7">
    <location>
        <position position="245"/>
    </location>
    <ligand>
        <name>substrate</name>
    </ligand>
</feature>
<dbReference type="InterPro" id="IPR006680">
    <property type="entry name" value="Amidohydro-rel"/>
</dbReference>
<dbReference type="KEGG" id="pphe:PP2015_1835"/>
<dbReference type="FunFam" id="3.20.20.140:FF:000004">
    <property type="entry name" value="N-acetylglucosamine-6-phosphate deacetylase"/>
    <property type="match status" value="1"/>
</dbReference>
<dbReference type="InterPro" id="IPR003764">
    <property type="entry name" value="GlcNAc_6-P_deAcase"/>
</dbReference>
<dbReference type="OrthoDB" id="9776488at2"/>
<name>A0A0S2K1R0_9GAMM</name>
<evidence type="ECO:0000313" key="11">
    <source>
        <dbReference type="Proteomes" id="UP000061457"/>
    </source>
</evidence>
<sequence>MSQQIYKAKKLFDGEKFHHDVVFSVEDGKVSYKASAENAGVINLDGLVVPGYIDVQVNGGGGAFYNAEQTTACLEKMVSAHAQFGSTALMPTLITDKIEVMQAAADAMAAAIGSNQAGVVGIHFEGPHLSHPKKGTHSEQFIRPITEQEFDIYARQDLGIKMVTLAPETVPLADIERLISLGVKVSIGHSNADFETANTALKAGADGFTHLFNAMSAFTSREPGVVGAALWDDNSWCGLIVDGHHVHNTSAKFAIRSKQRGKIMLVTDAMPPVGTDDTEFAFFDGRKVIRTGDRLNSTTGELAGSVLDMASAVRNTVDWLDVSLPEALRMASLYPAQYLGLNSKGHLREGADADFVHLDENLFAQATYIAGAQI</sequence>